<reference evidence="2 3" key="1">
    <citation type="submission" date="2018-04" db="EMBL/GenBank/DDBJ databases">
        <title>Thalassorhabdus spongiae gen. nov., sp. nov., isolated from a marine sponge in South-West Iceland.</title>
        <authorList>
            <person name="Knobloch S."/>
            <person name="Daussin A."/>
            <person name="Johannsson R."/>
            <person name="Marteinsson V.T."/>
        </authorList>
    </citation>
    <scope>NUCLEOTIDE SEQUENCE [LARGE SCALE GENOMIC DNA]</scope>
    <source>
        <strain evidence="2 3">Hp12</strain>
    </source>
</reference>
<feature type="signal peptide" evidence="1">
    <location>
        <begin position="1"/>
        <end position="19"/>
    </location>
</feature>
<proteinExistence type="predicted"/>
<organism evidence="2 3">
    <name type="scientific">Pelagibaculum spongiae</name>
    <dbReference type="NCBI Taxonomy" id="2080658"/>
    <lineage>
        <taxon>Bacteria</taxon>
        <taxon>Pseudomonadati</taxon>
        <taxon>Pseudomonadota</taxon>
        <taxon>Gammaproteobacteria</taxon>
        <taxon>Oceanospirillales</taxon>
        <taxon>Pelagibaculum</taxon>
    </lineage>
</organism>
<dbReference type="RefSeq" id="WP_116687003.1">
    <property type="nucleotide sequence ID" value="NZ_CAWNYD010000003.1"/>
</dbReference>
<protein>
    <submittedName>
        <fullName evidence="2">Uncharacterized protein</fullName>
    </submittedName>
</protein>
<keyword evidence="3" id="KW-1185">Reference proteome</keyword>
<dbReference type="Proteomes" id="UP000244906">
    <property type="component" value="Unassembled WGS sequence"/>
</dbReference>
<name>A0A2V1H1W2_9GAMM</name>
<dbReference type="AlphaFoldDB" id="A0A2V1H1W2"/>
<gene>
    <name evidence="2" type="ORF">DC094_10230</name>
</gene>
<sequence length="153" mass="16656">MKYITAMLLAIMLAATANASEYTYPYPSLAPNQPLFLALPWVGAKGTAGERPNSLVPITSVREIDCAILDNPDNNPQNAYSIRVRVNTTEQGTGGLHDTWVSSPAAGGTTIGLQFLAERGIFSYIYTSWIGCQKALPDVMEAFGFRVYGFDRD</sequence>
<feature type="chain" id="PRO_5016156874" evidence="1">
    <location>
        <begin position="20"/>
        <end position="153"/>
    </location>
</feature>
<dbReference type="EMBL" id="QDDL01000003">
    <property type="protein sequence ID" value="PVZ69670.1"/>
    <property type="molecule type" value="Genomic_DNA"/>
</dbReference>
<accession>A0A2V1H1W2</accession>
<keyword evidence="1" id="KW-0732">Signal</keyword>
<comment type="caution">
    <text evidence="2">The sequence shown here is derived from an EMBL/GenBank/DDBJ whole genome shotgun (WGS) entry which is preliminary data.</text>
</comment>
<evidence type="ECO:0000313" key="3">
    <source>
        <dbReference type="Proteomes" id="UP000244906"/>
    </source>
</evidence>
<evidence type="ECO:0000256" key="1">
    <source>
        <dbReference type="SAM" id="SignalP"/>
    </source>
</evidence>
<evidence type="ECO:0000313" key="2">
    <source>
        <dbReference type="EMBL" id="PVZ69670.1"/>
    </source>
</evidence>